<evidence type="ECO:0000313" key="2">
    <source>
        <dbReference type="EMBL" id="CAH0375748.1"/>
    </source>
</evidence>
<organism evidence="2 3">
    <name type="scientific">Pelagomonas calceolata</name>
    <dbReference type="NCBI Taxonomy" id="35677"/>
    <lineage>
        <taxon>Eukaryota</taxon>
        <taxon>Sar</taxon>
        <taxon>Stramenopiles</taxon>
        <taxon>Ochrophyta</taxon>
        <taxon>Pelagophyceae</taxon>
        <taxon>Pelagomonadales</taxon>
        <taxon>Pelagomonadaceae</taxon>
        <taxon>Pelagomonas</taxon>
    </lineage>
</organism>
<name>A0A8J2SMB4_9STRA</name>
<dbReference type="EMBL" id="CAKKNE010000005">
    <property type="protein sequence ID" value="CAH0375748.1"/>
    <property type="molecule type" value="Genomic_DNA"/>
</dbReference>
<evidence type="ECO:0000256" key="1">
    <source>
        <dbReference type="SAM" id="MobiDB-lite"/>
    </source>
</evidence>
<comment type="caution">
    <text evidence="2">The sequence shown here is derived from an EMBL/GenBank/DDBJ whole genome shotgun (WGS) entry which is preliminary data.</text>
</comment>
<dbReference type="AlphaFoldDB" id="A0A8J2SMB4"/>
<evidence type="ECO:0000313" key="3">
    <source>
        <dbReference type="Proteomes" id="UP000789595"/>
    </source>
</evidence>
<feature type="region of interest" description="Disordered" evidence="1">
    <location>
        <begin position="87"/>
        <end position="109"/>
    </location>
</feature>
<proteinExistence type="predicted"/>
<protein>
    <submittedName>
        <fullName evidence="2">Uncharacterized protein</fullName>
    </submittedName>
</protein>
<reference evidence="2" key="1">
    <citation type="submission" date="2021-11" db="EMBL/GenBank/DDBJ databases">
        <authorList>
            <consortium name="Genoscope - CEA"/>
            <person name="William W."/>
        </authorList>
    </citation>
    <scope>NUCLEOTIDE SEQUENCE</scope>
</reference>
<accession>A0A8J2SMB4</accession>
<sequence>MAPRILGLITCTAALQAPLSRPARAAPARAVKSALLSDYVLDLEKRCGAGDGDACDAIAQLDTFAKSLEQKRARRAKAAELLRAAGPPSVATAPATPAPASTAANFAPTPKPDSVEAALIRLFDSYDQTKSGAVALDAFTSRWVSERMRTVSRENDLTGTERTWEARQARAGARRITRVFSKKGGRMTQREFVEAFAAEYGKRIARGLPQSRAVAEILTNMPQRALFQEMYGSE</sequence>
<dbReference type="Proteomes" id="UP000789595">
    <property type="component" value="Unassembled WGS sequence"/>
</dbReference>
<feature type="compositionally biased region" description="Low complexity" evidence="1">
    <location>
        <begin position="87"/>
        <end position="108"/>
    </location>
</feature>
<gene>
    <name evidence="2" type="ORF">PECAL_5P02910</name>
</gene>
<keyword evidence="3" id="KW-1185">Reference proteome</keyword>